<protein>
    <submittedName>
        <fullName evidence="1">Uncharacterized protein</fullName>
    </submittedName>
</protein>
<keyword evidence="2" id="KW-1185">Reference proteome</keyword>
<name>A0ACD3AA40_9AGAR</name>
<proteinExistence type="predicted"/>
<organism evidence="1 2">
    <name type="scientific">Pluteus cervinus</name>
    <dbReference type="NCBI Taxonomy" id="181527"/>
    <lineage>
        <taxon>Eukaryota</taxon>
        <taxon>Fungi</taxon>
        <taxon>Dikarya</taxon>
        <taxon>Basidiomycota</taxon>
        <taxon>Agaricomycotina</taxon>
        <taxon>Agaricomycetes</taxon>
        <taxon>Agaricomycetidae</taxon>
        <taxon>Agaricales</taxon>
        <taxon>Pluteineae</taxon>
        <taxon>Pluteaceae</taxon>
        <taxon>Pluteus</taxon>
    </lineage>
</organism>
<reference evidence="1 2" key="1">
    <citation type="journal article" date="2019" name="Nat. Ecol. Evol.">
        <title>Megaphylogeny resolves global patterns of mushroom evolution.</title>
        <authorList>
            <person name="Varga T."/>
            <person name="Krizsan K."/>
            <person name="Foldi C."/>
            <person name="Dima B."/>
            <person name="Sanchez-Garcia M."/>
            <person name="Sanchez-Ramirez S."/>
            <person name="Szollosi G.J."/>
            <person name="Szarkandi J.G."/>
            <person name="Papp V."/>
            <person name="Albert L."/>
            <person name="Andreopoulos W."/>
            <person name="Angelini C."/>
            <person name="Antonin V."/>
            <person name="Barry K.W."/>
            <person name="Bougher N.L."/>
            <person name="Buchanan P."/>
            <person name="Buyck B."/>
            <person name="Bense V."/>
            <person name="Catcheside P."/>
            <person name="Chovatia M."/>
            <person name="Cooper J."/>
            <person name="Damon W."/>
            <person name="Desjardin D."/>
            <person name="Finy P."/>
            <person name="Geml J."/>
            <person name="Haridas S."/>
            <person name="Hughes K."/>
            <person name="Justo A."/>
            <person name="Karasinski D."/>
            <person name="Kautmanova I."/>
            <person name="Kiss B."/>
            <person name="Kocsube S."/>
            <person name="Kotiranta H."/>
            <person name="LaButti K.M."/>
            <person name="Lechner B.E."/>
            <person name="Liimatainen K."/>
            <person name="Lipzen A."/>
            <person name="Lukacs Z."/>
            <person name="Mihaltcheva S."/>
            <person name="Morgado L.N."/>
            <person name="Niskanen T."/>
            <person name="Noordeloos M.E."/>
            <person name="Ohm R.A."/>
            <person name="Ortiz-Santana B."/>
            <person name="Ovrebo C."/>
            <person name="Racz N."/>
            <person name="Riley R."/>
            <person name="Savchenko A."/>
            <person name="Shiryaev A."/>
            <person name="Soop K."/>
            <person name="Spirin V."/>
            <person name="Szebenyi C."/>
            <person name="Tomsovsky M."/>
            <person name="Tulloss R.E."/>
            <person name="Uehling J."/>
            <person name="Grigoriev I.V."/>
            <person name="Vagvolgyi C."/>
            <person name="Papp T."/>
            <person name="Martin F.M."/>
            <person name="Miettinen O."/>
            <person name="Hibbett D.S."/>
            <person name="Nagy L.G."/>
        </authorList>
    </citation>
    <scope>NUCLEOTIDE SEQUENCE [LARGE SCALE GENOMIC DNA]</scope>
    <source>
        <strain evidence="1 2">NL-1719</strain>
    </source>
</reference>
<dbReference type="EMBL" id="ML208579">
    <property type="protein sequence ID" value="TFK62472.1"/>
    <property type="molecule type" value="Genomic_DNA"/>
</dbReference>
<evidence type="ECO:0000313" key="1">
    <source>
        <dbReference type="EMBL" id="TFK62472.1"/>
    </source>
</evidence>
<dbReference type="Proteomes" id="UP000308600">
    <property type="component" value="Unassembled WGS sequence"/>
</dbReference>
<evidence type="ECO:0000313" key="2">
    <source>
        <dbReference type="Proteomes" id="UP000308600"/>
    </source>
</evidence>
<accession>A0ACD3AA40</accession>
<sequence length="480" mass="54404">MATPHTLITSFSISGFTPAEALLKIDSEISYHETRLLHLRSLRNTIPPIASLPNEILSEIFMQCHSNSIKCVMGPSYEMYSDSDVESDSESESRNSPSDSLGYERLIVSWVSRRWRSAALSHPPLWSSMTNGSLEHARECTIRSRALPLSVDLQRPPISLVRACILQLQRVCSLRVKMREEDDQYYRMLGALMAPSAPHLTSLHLDGFDLRYADHASIPLFERNHPCLKDLTLANCNITWRTSALLASTLTSLTIISPKSRISINALLAWFGSMPFLTTLEHLEFIHCLDTLDDEPPSIGPETKCTLPNLLTITIMQNYRDAHLLFGLLDRFELPRASVRAAVDRYYFMGNGYELYQTARFLDYYREENPFWGKKAVHTVVIRETRHEFSLTVSNPTVPSPSPKLTLCLHHGGWTQDPDTYTGGKTAPLAPMAIWEFPLFSEEIRTLSLTEDSLTDLHGVISTEMSRRRSDDWGNRGEDK</sequence>
<gene>
    <name evidence="1" type="ORF">BDN72DRAFT_848667</name>
</gene>